<gene>
    <name evidence="1" type="ORF">GCM10010358_61330</name>
</gene>
<organism evidence="1 2">
    <name type="scientific">Streptomyces minutiscleroticus</name>
    <dbReference type="NCBI Taxonomy" id="68238"/>
    <lineage>
        <taxon>Bacteria</taxon>
        <taxon>Bacillati</taxon>
        <taxon>Actinomycetota</taxon>
        <taxon>Actinomycetes</taxon>
        <taxon>Kitasatosporales</taxon>
        <taxon>Streptomycetaceae</taxon>
        <taxon>Streptomyces</taxon>
    </lineage>
</organism>
<reference evidence="1" key="2">
    <citation type="submission" date="2020-09" db="EMBL/GenBank/DDBJ databases">
        <authorList>
            <person name="Sun Q."/>
            <person name="Ohkuma M."/>
        </authorList>
    </citation>
    <scope>NUCLEOTIDE SEQUENCE</scope>
    <source>
        <strain evidence="1">JCM 4790</strain>
    </source>
</reference>
<protein>
    <submittedName>
        <fullName evidence="1">Uncharacterized protein</fullName>
    </submittedName>
</protein>
<accession>A0A918U669</accession>
<comment type="caution">
    <text evidence="1">The sequence shown here is derived from an EMBL/GenBank/DDBJ whole genome shotgun (WGS) entry which is preliminary data.</text>
</comment>
<evidence type="ECO:0000313" key="1">
    <source>
        <dbReference type="EMBL" id="GGX99399.1"/>
    </source>
</evidence>
<proteinExistence type="predicted"/>
<keyword evidence="2" id="KW-1185">Reference proteome</keyword>
<dbReference type="Proteomes" id="UP000619244">
    <property type="component" value="Unassembled WGS sequence"/>
</dbReference>
<dbReference type="RefSeq" id="WP_190193588.1">
    <property type="nucleotide sequence ID" value="NZ_BMVU01000041.1"/>
</dbReference>
<dbReference type="AlphaFoldDB" id="A0A918U669"/>
<dbReference type="EMBL" id="BMVU01000041">
    <property type="protein sequence ID" value="GGX99399.1"/>
    <property type="molecule type" value="Genomic_DNA"/>
</dbReference>
<dbReference type="InterPro" id="IPR036259">
    <property type="entry name" value="MFS_trans_sf"/>
</dbReference>
<dbReference type="SUPFAM" id="SSF103473">
    <property type="entry name" value="MFS general substrate transporter"/>
    <property type="match status" value="1"/>
</dbReference>
<reference evidence="1" key="1">
    <citation type="journal article" date="2014" name="Int. J. Syst. Evol. Microbiol.">
        <title>Complete genome sequence of Corynebacterium casei LMG S-19264T (=DSM 44701T), isolated from a smear-ripened cheese.</title>
        <authorList>
            <consortium name="US DOE Joint Genome Institute (JGI-PGF)"/>
            <person name="Walter F."/>
            <person name="Albersmeier A."/>
            <person name="Kalinowski J."/>
            <person name="Ruckert C."/>
        </authorList>
    </citation>
    <scope>NUCLEOTIDE SEQUENCE</scope>
    <source>
        <strain evidence="1">JCM 4790</strain>
    </source>
</reference>
<evidence type="ECO:0000313" key="2">
    <source>
        <dbReference type="Proteomes" id="UP000619244"/>
    </source>
</evidence>
<name>A0A918U669_9ACTN</name>
<sequence>MLLPLVGGAFLVVLGEPILGVAVPSIMRDLDVSASTAQWAANACMPTMATAIPTGGSCCAAWAPGGSSPSPWSCSASAS</sequence>